<evidence type="ECO:0000256" key="1">
    <source>
        <dbReference type="ARBA" id="ARBA00022723"/>
    </source>
</evidence>
<dbReference type="SUPFAM" id="SSF51182">
    <property type="entry name" value="RmlC-like cupins"/>
    <property type="match status" value="1"/>
</dbReference>
<dbReference type="Proteomes" id="UP000644507">
    <property type="component" value="Unassembled WGS sequence"/>
</dbReference>
<dbReference type="InterPro" id="IPR013096">
    <property type="entry name" value="Cupin_2"/>
</dbReference>
<dbReference type="InterPro" id="IPR051610">
    <property type="entry name" value="GPI/OXD"/>
</dbReference>
<dbReference type="Pfam" id="PF07883">
    <property type="entry name" value="Cupin_2"/>
    <property type="match status" value="1"/>
</dbReference>
<dbReference type="InterPro" id="IPR014710">
    <property type="entry name" value="RmlC-like_jellyroll"/>
</dbReference>
<reference evidence="3" key="2">
    <citation type="submission" date="2020-09" db="EMBL/GenBank/DDBJ databases">
        <authorList>
            <person name="Sun Q."/>
            <person name="Kim S."/>
        </authorList>
    </citation>
    <scope>NUCLEOTIDE SEQUENCE</scope>
    <source>
        <strain evidence="3">KCTC 12988</strain>
    </source>
</reference>
<keyword evidence="4" id="KW-1185">Reference proteome</keyword>
<proteinExistence type="predicted"/>
<comment type="caution">
    <text evidence="3">The sequence shown here is derived from an EMBL/GenBank/DDBJ whole genome shotgun (WGS) entry which is preliminary data.</text>
</comment>
<organism evidence="3 4">
    <name type="scientific">Roseibacillus persicicus</name>
    <dbReference type="NCBI Taxonomy" id="454148"/>
    <lineage>
        <taxon>Bacteria</taxon>
        <taxon>Pseudomonadati</taxon>
        <taxon>Verrucomicrobiota</taxon>
        <taxon>Verrucomicrobiia</taxon>
        <taxon>Verrucomicrobiales</taxon>
        <taxon>Verrucomicrobiaceae</taxon>
        <taxon>Roseibacillus</taxon>
    </lineage>
</organism>
<feature type="domain" description="Cupin type-2" evidence="2">
    <location>
        <begin position="55"/>
        <end position="122"/>
    </location>
</feature>
<name>A0A918WJ21_9BACT</name>
<sequence length="151" mass="17245">MIKWKMLPEKHLMAKQKETKVVRASEAQLEEVGSKKHYWYSKPGMTDTERLNYVRVTLPPGEGHDFHYHPMEEVLHILAGSAEQWVGEEKYLLGPGDALHLPKGEIHATFNCGDDLLEFIAVLVPDRVDYEGEMTIEVGAEEPWCSIRDQA</sequence>
<evidence type="ECO:0000313" key="3">
    <source>
        <dbReference type="EMBL" id="GHC50371.1"/>
    </source>
</evidence>
<dbReference type="EMBL" id="BMXI01000005">
    <property type="protein sequence ID" value="GHC50371.1"/>
    <property type="molecule type" value="Genomic_DNA"/>
</dbReference>
<reference evidence="3" key="1">
    <citation type="journal article" date="2014" name="Int. J. Syst. Evol. Microbiol.">
        <title>Complete genome sequence of Corynebacterium casei LMG S-19264T (=DSM 44701T), isolated from a smear-ripened cheese.</title>
        <authorList>
            <consortium name="US DOE Joint Genome Institute (JGI-PGF)"/>
            <person name="Walter F."/>
            <person name="Albersmeier A."/>
            <person name="Kalinowski J."/>
            <person name="Ruckert C."/>
        </authorList>
    </citation>
    <scope>NUCLEOTIDE SEQUENCE</scope>
    <source>
        <strain evidence="3">KCTC 12988</strain>
    </source>
</reference>
<dbReference type="PANTHER" id="PTHR35848">
    <property type="entry name" value="OXALATE-BINDING PROTEIN"/>
    <property type="match status" value="1"/>
</dbReference>
<dbReference type="Gene3D" id="2.60.120.10">
    <property type="entry name" value="Jelly Rolls"/>
    <property type="match status" value="1"/>
</dbReference>
<evidence type="ECO:0000313" key="4">
    <source>
        <dbReference type="Proteomes" id="UP000644507"/>
    </source>
</evidence>
<dbReference type="InterPro" id="IPR011051">
    <property type="entry name" value="RmlC_Cupin_sf"/>
</dbReference>
<dbReference type="PANTHER" id="PTHR35848:SF6">
    <property type="entry name" value="CUPIN TYPE-2 DOMAIN-CONTAINING PROTEIN"/>
    <property type="match status" value="1"/>
</dbReference>
<gene>
    <name evidence="3" type="ORF">GCM10007100_15590</name>
</gene>
<evidence type="ECO:0000259" key="2">
    <source>
        <dbReference type="Pfam" id="PF07883"/>
    </source>
</evidence>
<dbReference type="AlphaFoldDB" id="A0A918WJ21"/>
<dbReference type="GO" id="GO:0046872">
    <property type="term" value="F:metal ion binding"/>
    <property type="evidence" value="ECO:0007669"/>
    <property type="project" value="UniProtKB-KW"/>
</dbReference>
<protein>
    <recommendedName>
        <fullName evidence="2">Cupin type-2 domain-containing protein</fullName>
    </recommendedName>
</protein>
<keyword evidence="1" id="KW-0479">Metal-binding</keyword>
<accession>A0A918WJ21</accession>